<dbReference type="AlphaFoldDB" id="A0A7W7D6L8"/>
<name>A0A7W7D6L8_9ACTN</name>
<sequence length="162" mass="16956">MRSGLRVLLGLTTAAALGLGLPAAASASVSAPVSGSVSGSVSASGAAVSSAAERWEWGPTASTDFKGWASGEIRTTRSGLRISGDVYDAGGARTCTWLKIKWLTDRGKWRTATYKNCSQSRTRSFRINAGYMLTSSAKVCRGTSTRVTGKCSHWEGVWSQGG</sequence>
<protein>
    <submittedName>
        <fullName evidence="2">Uncharacterized protein</fullName>
    </submittedName>
</protein>
<feature type="signal peptide" evidence="1">
    <location>
        <begin position="1"/>
        <end position="27"/>
    </location>
</feature>
<dbReference type="EMBL" id="JACHND010000001">
    <property type="protein sequence ID" value="MBB4701264.1"/>
    <property type="molecule type" value="Genomic_DNA"/>
</dbReference>
<gene>
    <name evidence="2" type="ORF">BJ982_002808</name>
</gene>
<dbReference type="RefSeq" id="WP_184880241.1">
    <property type="nucleotide sequence ID" value="NZ_BOOV01000027.1"/>
</dbReference>
<dbReference type="Proteomes" id="UP000542210">
    <property type="component" value="Unassembled WGS sequence"/>
</dbReference>
<keyword evidence="1" id="KW-0732">Signal</keyword>
<proteinExistence type="predicted"/>
<reference evidence="2 3" key="1">
    <citation type="submission" date="2020-08" db="EMBL/GenBank/DDBJ databases">
        <title>Sequencing the genomes of 1000 actinobacteria strains.</title>
        <authorList>
            <person name="Klenk H.-P."/>
        </authorList>
    </citation>
    <scope>NUCLEOTIDE SEQUENCE [LARGE SCALE GENOMIC DNA]</scope>
    <source>
        <strain evidence="2 3">DSM 45784</strain>
    </source>
</reference>
<comment type="caution">
    <text evidence="2">The sequence shown here is derived from an EMBL/GenBank/DDBJ whole genome shotgun (WGS) entry which is preliminary data.</text>
</comment>
<accession>A0A7W7D6L8</accession>
<evidence type="ECO:0000313" key="3">
    <source>
        <dbReference type="Proteomes" id="UP000542210"/>
    </source>
</evidence>
<evidence type="ECO:0000256" key="1">
    <source>
        <dbReference type="SAM" id="SignalP"/>
    </source>
</evidence>
<keyword evidence="3" id="KW-1185">Reference proteome</keyword>
<feature type="chain" id="PRO_5039389697" evidence="1">
    <location>
        <begin position="28"/>
        <end position="162"/>
    </location>
</feature>
<evidence type="ECO:0000313" key="2">
    <source>
        <dbReference type="EMBL" id="MBB4701264.1"/>
    </source>
</evidence>
<organism evidence="2 3">
    <name type="scientific">Sphaerisporangium siamense</name>
    <dbReference type="NCBI Taxonomy" id="795645"/>
    <lineage>
        <taxon>Bacteria</taxon>
        <taxon>Bacillati</taxon>
        <taxon>Actinomycetota</taxon>
        <taxon>Actinomycetes</taxon>
        <taxon>Streptosporangiales</taxon>
        <taxon>Streptosporangiaceae</taxon>
        <taxon>Sphaerisporangium</taxon>
    </lineage>
</organism>